<evidence type="ECO:0000313" key="7">
    <source>
        <dbReference type="Proteomes" id="UP001140562"/>
    </source>
</evidence>
<sequence length="295" mass="31759">MADRQVIVVTGSNRGVGKGIVQLLASHQFERPLTIYAASRSGLDGGVAVLAPNKVLYRKLDITSQPSIRSFFDSAVQEQGSIDILINNAATCHDHHETPDLAAETVWTNYGGARNMCEAFLTQPTLRPRSRIVNVTSGYNHLSTYGTSLRKAFRDANDIDALDKLAAAYLVSVRCGPDKQEVDGWGCGARSYKVSKALVNTLTVVLARRHEGVLVNCCCPGHVDTEMGNMARTKPPKTPEEGARVPTRLAVGDLGPGGDEDGGLGKESDGVTGHFFENENIVVPGWGKAKLWLES</sequence>
<name>A0A9W8WVH8_9PLEO</name>
<evidence type="ECO:0000256" key="2">
    <source>
        <dbReference type="ARBA" id="ARBA00022857"/>
    </source>
</evidence>
<organism evidence="6 7">
    <name type="scientific">Didymella glomerata</name>
    <dbReference type="NCBI Taxonomy" id="749621"/>
    <lineage>
        <taxon>Eukaryota</taxon>
        <taxon>Fungi</taxon>
        <taxon>Dikarya</taxon>
        <taxon>Ascomycota</taxon>
        <taxon>Pezizomycotina</taxon>
        <taxon>Dothideomycetes</taxon>
        <taxon>Pleosporomycetidae</taxon>
        <taxon>Pleosporales</taxon>
        <taxon>Pleosporineae</taxon>
        <taxon>Didymellaceae</taxon>
        <taxon>Didymella</taxon>
    </lineage>
</organism>
<proteinExistence type="inferred from homology"/>
<evidence type="ECO:0000256" key="1">
    <source>
        <dbReference type="ARBA" id="ARBA00006484"/>
    </source>
</evidence>
<dbReference type="Gene3D" id="3.40.50.720">
    <property type="entry name" value="NAD(P)-binding Rossmann-like Domain"/>
    <property type="match status" value="1"/>
</dbReference>
<feature type="region of interest" description="Disordered" evidence="5">
    <location>
        <begin position="229"/>
        <end position="270"/>
    </location>
</feature>
<dbReference type="Pfam" id="PF00106">
    <property type="entry name" value="adh_short"/>
    <property type="match status" value="1"/>
</dbReference>
<accession>A0A9W8WVH8</accession>
<dbReference type="PANTHER" id="PTHR43963">
    <property type="entry name" value="CARBONYL REDUCTASE 1-RELATED"/>
    <property type="match status" value="1"/>
</dbReference>
<comment type="caution">
    <text evidence="6">The sequence shown here is derived from an EMBL/GenBank/DDBJ whole genome shotgun (WGS) entry which is preliminary data.</text>
</comment>
<dbReference type="InterPro" id="IPR002347">
    <property type="entry name" value="SDR_fam"/>
</dbReference>
<dbReference type="Proteomes" id="UP001140562">
    <property type="component" value="Unassembled WGS sequence"/>
</dbReference>
<comment type="similarity">
    <text evidence="1 4">Belongs to the short-chain dehydrogenases/reductases (SDR) family.</text>
</comment>
<reference evidence="6" key="1">
    <citation type="submission" date="2022-10" db="EMBL/GenBank/DDBJ databases">
        <title>Tapping the CABI collections for fungal endophytes: first genome assemblies for Collariella, Neodidymelliopsis, Ascochyta clinopodiicola, Didymella pomorum, Didymosphaeria variabile, Neocosmospora piperis and Neocucurbitaria cava.</title>
        <authorList>
            <person name="Hill R."/>
        </authorList>
    </citation>
    <scope>NUCLEOTIDE SEQUENCE</scope>
    <source>
        <strain evidence="6">IMI 360193</strain>
    </source>
</reference>
<gene>
    <name evidence="6" type="ORF">N0V87_007095</name>
</gene>
<evidence type="ECO:0000256" key="3">
    <source>
        <dbReference type="ARBA" id="ARBA00023002"/>
    </source>
</evidence>
<dbReference type="PRINTS" id="PR00081">
    <property type="entry name" value="GDHRDH"/>
</dbReference>
<keyword evidence="2" id="KW-0521">NADP</keyword>
<dbReference type="OrthoDB" id="191139at2759"/>
<dbReference type="SUPFAM" id="SSF51735">
    <property type="entry name" value="NAD(P)-binding Rossmann-fold domains"/>
    <property type="match status" value="1"/>
</dbReference>
<protein>
    <recommendedName>
        <fullName evidence="8">NAD(P)-binding protein</fullName>
    </recommendedName>
</protein>
<keyword evidence="3" id="KW-0560">Oxidoreductase</keyword>
<evidence type="ECO:0000256" key="4">
    <source>
        <dbReference type="RuleBase" id="RU000363"/>
    </source>
</evidence>
<dbReference type="PANTHER" id="PTHR43963:SF6">
    <property type="entry name" value="CHAIN DEHYDROGENASE FAMILY PROTEIN, PUTATIVE (AFU_ORTHOLOGUE AFUA_3G15350)-RELATED"/>
    <property type="match status" value="1"/>
</dbReference>
<dbReference type="InterPro" id="IPR036291">
    <property type="entry name" value="NAD(P)-bd_dom_sf"/>
</dbReference>
<evidence type="ECO:0000313" key="6">
    <source>
        <dbReference type="EMBL" id="KAJ4334151.1"/>
    </source>
</evidence>
<dbReference type="PRINTS" id="PR00080">
    <property type="entry name" value="SDRFAMILY"/>
</dbReference>
<dbReference type="EMBL" id="JAPEUV010000082">
    <property type="protein sequence ID" value="KAJ4334151.1"/>
    <property type="molecule type" value="Genomic_DNA"/>
</dbReference>
<keyword evidence="7" id="KW-1185">Reference proteome</keyword>
<dbReference type="AlphaFoldDB" id="A0A9W8WVH8"/>
<dbReference type="GO" id="GO:0016491">
    <property type="term" value="F:oxidoreductase activity"/>
    <property type="evidence" value="ECO:0007669"/>
    <property type="project" value="UniProtKB-KW"/>
</dbReference>
<evidence type="ECO:0000256" key="5">
    <source>
        <dbReference type="SAM" id="MobiDB-lite"/>
    </source>
</evidence>
<evidence type="ECO:0008006" key="8">
    <source>
        <dbReference type="Google" id="ProtNLM"/>
    </source>
</evidence>